<comment type="similarity">
    <text evidence="10">Belongs to the insect chemoreceptor superfamily. Heteromeric odorant receptor channel (TC 1.A.69) family.</text>
</comment>
<dbReference type="Pfam" id="PF02949">
    <property type="entry name" value="7tm_6"/>
    <property type="match status" value="1"/>
</dbReference>
<evidence type="ECO:0000256" key="3">
    <source>
        <dbReference type="ARBA" id="ARBA00022606"/>
    </source>
</evidence>
<dbReference type="AlphaFoldDB" id="A0A3L8DMM7"/>
<evidence type="ECO:0000256" key="6">
    <source>
        <dbReference type="ARBA" id="ARBA00022989"/>
    </source>
</evidence>
<dbReference type="GO" id="GO:0004984">
    <property type="term" value="F:olfactory receptor activity"/>
    <property type="evidence" value="ECO:0007669"/>
    <property type="project" value="InterPro"/>
</dbReference>
<dbReference type="GO" id="GO:0005886">
    <property type="term" value="C:plasma membrane"/>
    <property type="evidence" value="ECO:0007669"/>
    <property type="project" value="UniProtKB-SubCell"/>
</dbReference>
<comment type="caution">
    <text evidence="10">Lacks conserved residue(s) required for the propagation of feature annotation.</text>
</comment>
<evidence type="ECO:0000256" key="2">
    <source>
        <dbReference type="ARBA" id="ARBA00022475"/>
    </source>
</evidence>
<keyword evidence="4 10" id="KW-0812">Transmembrane</keyword>
<dbReference type="InterPro" id="IPR004117">
    <property type="entry name" value="7tm6_olfct_rcpt"/>
</dbReference>
<keyword evidence="11" id="KW-0175">Coiled coil</keyword>
<feature type="transmembrane region" description="Helical" evidence="10">
    <location>
        <begin position="34"/>
        <end position="55"/>
    </location>
</feature>
<evidence type="ECO:0000256" key="11">
    <source>
        <dbReference type="SAM" id="Coils"/>
    </source>
</evidence>
<keyword evidence="6 10" id="KW-1133">Transmembrane helix</keyword>
<dbReference type="EMBL" id="QOIP01000006">
    <property type="protein sequence ID" value="RLU21179.1"/>
    <property type="molecule type" value="Genomic_DNA"/>
</dbReference>
<dbReference type="GO" id="GO:0007165">
    <property type="term" value="P:signal transduction"/>
    <property type="evidence" value="ECO:0007669"/>
    <property type="project" value="UniProtKB-KW"/>
</dbReference>
<gene>
    <name evidence="12" type="ORF">DMN91_005552</name>
</gene>
<dbReference type="Proteomes" id="UP000279307">
    <property type="component" value="Chromosome 6"/>
</dbReference>
<evidence type="ECO:0000256" key="1">
    <source>
        <dbReference type="ARBA" id="ARBA00004651"/>
    </source>
</evidence>
<evidence type="ECO:0000256" key="7">
    <source>
        <dbReference type="ARBA" id="ARBA00023136"/>
    </source>
</evidence>
<reference evidence="12" key="2">
    <citation type="submission" date="2018-07" db="EMBL/GenBank/DDBJ databases">
        <authorList>
            <person name="Mckenzie S.K."/>
            <person name="Kronauer D.J.C."/>
        </authorList>
    </citation>
    <scope>NUCLEOTIDE SEQUENCE</scope>
    <source>
        <strain evidence="12">Clonal line C1</strain>
    </source>
</reference>
<feature type="transmembrane region" description="Helical" evidence="10">
    <location>
        <begin position="299"/>
        <end position="320"/>
    </location>
</feature>
<dbReference type="PANTHER" id="PTHR21137:SF35">
    <property type="entry name" value="ODORANT RECEPTOR 19A-RELATED"/>
    <property type="match status" value="1"/>
</dbReference>
<protein>
    <recommendedName>
        <fullName evidence="10">Odorant receptor</fullName>
    </recommendedName>
</protein>
<feature type="transmembrane region" description="Helical" evidence="10">
    <location>
        <begin position="122"/>
        <end position="142"/>
    </location>
</feature>
<evidence type="ECO:0000256" key="5">
    <source>
        <dbReference type="ARBA" id="ARBA00022725"/>
    </source>
</evidence>
<name>A0A3L8DMM7_OOCBI</name>
<dbReference type="PANTHER" id="PTHR21137">
    <property type="entry name" value="ODORANT RECEPTOR"/>
    <property type="match status" value="1"/>
</dbReference>
<comment type="subcellular location">
    <subcellularLocation>
        <location evidence="1 10">Cell membrane</location>
        <topology evidence="1 10">Multi-pass membrane protein</topology>
    </subcellularLocation>
</comment>
<evidence type="ECO:0000256" key="10">
    <source>
        <dbReference type="RuleBase" id="RU351113"/>
    </source>
</evidence>
<sequence length="394" mass="45561">MICIESLQIRLNRILLLLVGLWPYQQSRLVRVQLVVLFTILTTFILFQFATFATSKCTSDLSINILSSTLFCAIFVIKYSSFRINIDIVKSLLEQLQHMYNELMDKNEIIIIEKYGRYAKRYTAIFTLLAIFIAFGLILYPFSPRILDILWPVNESRQRPSLLFMTEYFVDQERYFYLIFLHANVAICIGGFVMLATGTILITYFQHACGMFRIASYRIEQAMTIGTLDKGCLGNDNLIYKGLIYAVDMHRKAMKFSDSSVSKFKVMISLLLIFGVICWSLNLFRIFQVMSFKQNFMEISLPIIFVIVHFTYMILGNYLAQEITDHNNDVFTTVYNVQWYLAPLHVQKMILFLLQRSTRTFTLNVGGLFIGSLEGAATLLSTSISYFTVLYSTQ</sequence>
<keyword evidence="8 10" id="KW-0675">Receptor</keyword>
<feature type="transmembrane region" description="Helical" evidence="10">
    <location>
        <begin position="264"/>
        <end position="287"/>
    </location>
</feature>
<keyword evidence="3 10" id="KW-0716">Sensory transduction</keyword>
<organism evidence="12">
    <name type="scientific">Ooceraea biroi</name>
    <name type="common">Clonal raider ant</name>
    <name type="synonym">Cerapachys biroi</name>
    <dbReference type="NCBI Taxonomy" id="2015173"/>
    <lineage>
        <taxon>Eukaryota</taxon>
        <taxon>Metazoa</taxon>
        <taxon>Ecdysozoa</taxon>
        <taxon>Arthropoda</taxon>
        <taxon>Hexapoda</taxon>
        <taxon>Insecta</taxon>
        <taxon>Pterygota</taxon>
        <taxon>Neoptera</taxon>
        <taxon>Endopterygota</taxon>
        <taxon>Hymenoptera</taxon>
        <taxon>Apocrita</taxon>
        <taxon>Aculeata</taxon>
        <taxon>Formicoidea</taxon>
        <taxon>Formicidae</taxon>
        <taxon>Dorylinae</taxon>
        <taxon>Ooceraea</taxon>
    </lineage>
</organism>
<evidence type="ECO:0000256" key="8">
    <source>
        <dbReference type="ARBA" id="ARBA00023170"/>
    </source>
</evidence>
<reference evidence="12" key="1">
    <citation type="journal article" date="2018" name="Genome Res.">
        <title>The genomic architecture and molecular evolution of ant odorant receptors.</title>
        <authorList>
            <person name="McKenzie S.K."/>
            <person name="Kronauer D.J.C."/>
        </authorList>
    </citation>
    <scope>NUCLEOTIDE SEQUENCE [LARGE SCALE GENOMIC DNA]</scope>
    <source>
        <strain evidence="12">Clonal line C1</strain>
    </source>
</reference>
<accession>A0A3L8DMM7</accession>
<feature type="coiled-coil region" evidence="11">
    <location>
        <begin position="86"/>
        <end position="113"/>
    </location>
</feature>
<feature type="transmembrane region" description="Helical" evidence="10">
    <location>
        <begin position="61"/>
        <end position="80"/>
    </location>
</feature>
<keyword evidence="2" id="KW-1003">Cell membrane</keyword>
<evidence type="ECO:0000256" key="9">
    <source>
        <dbReference type="ARBA" id="ARBA00023224"/>
    </source>
</evidence>
<keyword evidence="7 10" id="KW-0472">Membrane</keyword>
<keyword evidence="5 10" id="KW-0552">Olfaction</keyword>
<dbReference type="GO" id="GO:0005549">
    <property type="term" value="F:odorant binding"/>
    <property type="evidence" value="ECO:0007669"/>
    <property type="project" value="InterPro"/>
</dbReference>
<keyword evidence="9 10" id="KW-0807">Transducer</keyword>
<comment type="caution">
    <text evidence="12">The sequence shown here is derived from an EMBL/GenBank/DDBJ whole genome shotgun (WGS) entry which is preliminary data.</text>
</comment>
<evidence type="ECO:0000313" key="12">
    <source>
        <dbReference type="EMBL" id="RLU21179.1"/>
    </source>
</evidence>
<feature type="transmembrane region" description="Helical" evidence="10">
    <location>
        <begin position="175"/>
        <end position="205"/>
    </location>
</feature>
<proteinExistence type="inferred from homology"/>
<evidence type="ECO:0000256" key="4">
    <source>
        <dbReference type="ARBA" id="ARBA00022692"/>
    </source>
</evidence>